<proteinExistence type="predicted"/>
<dbReference type="EMBL" id="KV417749">
    <property type="protein sequence ID" value="KZP07484.1"/>
    <property type="molecule type" value="Genomic_DNA"/>
</dbReference>
<reference evidence="1 2" key="1">
    <citation type="journal article" date="2016" name="Mol. Biol. Evol.">
        <title>Comparative Genomics of Early-Diverging Mushroom-Forming Fungi Provides Insights into the Origins of Lignocellulose Decay Capabilities.</title>
        <authorList>
            <person name="Nagy L.G."/>
            <person name="Riley R."/>
            <person name="Tritt A."/>
            <person name="Adam C."/>
            <person name="Daum C."/>
            <person name="Floudas D."/>
            <person name="Sun H."/>
            <person name="Yadav J.S."/>
            <person name="Pangilinan J."/>
            <person name="Larsson K.H."/>
            <person name="Matsuura K."/>
            <person name="Barry K."/>
            <person name="Labutti K."/>
            <person name="Kuo R."/>
            <person name="Ohm R.A."/>
            <person name="Bhattacharya S.S."/>
            <person name="Shirouzu T."/>
            <person name="Yoshinaga Y."/>
            <person name="Martin F.M."/>
            <person name="Grigoriev I.V."/>
            <person name="Hibbett D.S."/>
        </authorList>
    </citation>
    <scope>NUCLEOTIDE SEQUENCE [LARGE SCALE GENOMIC DNA]</scope>
    <source>
        <strain evidence="1 2">CBS 109695</strain>
    </source>
</reference>
<evidence type="ECO:0000313" key="1">
    <source>
        <dbReference type="EMBL" id="KZP07484.1"/>
    </source>
</evidence>
<evidence type="ECO:0000313" key="2">
    <source>
        <dbReference type="Proteomes" id="UP000076532"/>
    </source>
</evidence>
<sequence length="74" mass="7987">MYSGGPASCRHPRIETRNSIIDVADPDDLQCQWVGRSPIVIGASQAGRSKGGLKFELHALHALYALGLHAFTDL</sequence>
<protein>
    <submittedName>
        <fullName evidence="1">Uncharacterized protein</fullName>
    </submittedName>
</protein>
<dbReference type="AlphaFoldDB" id="A0A167XRF8"/>
<keyword evidence="2" id="KW-1185">Reference proteome</keyword>
<gene>
    <name evidence="1" type="ORF">FIBSPDRAFT_875418</name>
</gene>
<accession>A0A167XRF8</accession>
<dbReference type="Proteomes" id="UP000076532">
    <property type="component" value="Unassembled WGS sequence"/>
</dbReference>
<name>A0A167XRF8_9AGAM</name>
<organism evidence="1 2">
    <name type="scientific">Athelia psychrophila</name>
    <dbReference type="NCBI Taxonomy" id="1759441"/>
    <lineage>
        <taxon>Eukaryota</taxon>
        <taxon>Fungi</taxon>
        <taxon>Dikarya</taxon>
        <taxon>Basidiomycota</taxon>
        <taxon>Agaricomycotina</taxon>
        <taxon>Agaricomycetes</taxon>
        <taxon>Agaricomycetidae</taxon>
        <taxon>Atheliales</taxon>
        <taxon>Atheliaceae</taxon>
        <taxon>Athelia</taxon>
    </lineage>
</organism>